<reference evidence="2 3" key="1">
    <citation type="journal article" date="2016" name="Nat. Commun.">
        <title>Thousands of microbial genomes shed light on interconnected biogeochemical processes in an aquifer system.</title>
        <authorList>
            <person name="Anantharaman K."/>
            <person name="Brown C.T."/>
            <person name="Hug L.A."/>
            <person name="Sharon I."/>
            <person name="Castelle C.J."/>
            <person name="Probst A.J."/>
            <person name="Thomas B.C."/>
            <person name="Singh A."/>
            <person name="Wilkins M.J."/>
            <person name="Karaoz U."/>
            <person name="Brodie E.L."/>
            <person name="Williams K.H."/>
            <person name="Hubbard S.S."/>
            <person name="Banfield J.F."/>
        </authorList>
    </citation>
    <scope>NUCLEOTIDE SEQUENCE [LARGE SCALE GENOMIC DNA]</scope>
</reference>
<protein>
    <submittedName>
        <fullName evidence="2">Uncharacterized protein</fullName>
    </submittedName>
</protein>
<accession>A0A1F6XM29</accession>
<feature type="region of interest" description="Disordered" evidence="1">
    <location>
        <begin position="28"/>
        <end position="86"/>
    </location>
</feature>
<sequence>MQKSILIIFGLGTLVVTGVYLVFNSSKQDTTPIPPPQSAPTETASPKTPETTTEPKKNTSTTTPPPTQTTTSDIPVAPPVSPAPPVSEVSTVCNTSLFSSDGFDSARVISRGACDSLNSLYAQGKISGNAGDTYENRDGLHVNFCEGWTPNPDCPLAYRLFPQHAWLLSGSAGKATGVHSGVTVGQASYSGETSGGVKHSIPYVFYKTQSGADILYNQYTHNNLYIYPSLAESTGDNIGNTSYVISSEDIAKAGTDYYHAHDSSGSDLPFVKIALATLASFRPEVKRSLISGTNIDGKRVSFLMPTLQMLIRHAHRSVSTESDYLGSVAHDNTSRANYMAGGLPQPSYDSAKLVRLGSELTLSEVPPLVRLKVLAENFTDSEKLFNTPGAIARSVSVGTALRSITISAEDSIDLDGTKSNHMYEWRVLHGDANKIKITKDQSVPGRAVIEFTGGDIWKRLDVGVFVKKQNGKYYSVPGIVSVYVR</sequence>
<dbReference type="AlphaFoldDB" id="A0A1F6XM29"/>
<comment type="caution">
    <text evidence="2">The sequence shown here is derived from an EMBL/GenBank/DDBJ whole genome shotgun (WGS) entry which is preliminary data.</text>
</comment>
<name>A0A1F6XM29_9BACT</name>
<evidence type="ECO:0000313" key="3">
    <source>
        <dbReference type="Proteomes" id="UP000178104"/>
    </source>
</evidence>
<feature type="compositionally biased region" description="Low complexity" evidence="1">
    <location>
        <begin position="40"/>
        <end position="72"/>
    </location>
</feature>
<feature type="compositionally biased region" description="Pro residues" evidence="1">
    <location>
        <begin position="76"/>
        <end position="85"/>
    </location>
</feature>
<proteinExistence type="predicted"/>
<organism evidence="2 3">
    <name type="scientific">Candidatus Nomurabacteria bacterium RIFCSPLOWO2_01_FULL_42_17</name>
    <dbReference type="NCBI Taxonomy" id="1801780"/>
    <lineage>
        <taxon>Bacteria</taxon>
        <taxon>Candidatus Nomuraibacteriota</taxon>
    </lineage>
</organism>
<dbReference type="EMBL" id="MFVE01000006">
    <property type="protein sequence ID" value="OGI95153.1"/>
    <property type="molecule type" value="Genomic_DNA"/>
</dbReference>
<dbReference type="Proteomes" id="UP000178104">
    <property type="component" value="Unassembled WGS sequence"/>
</dbReference>
<evidence type="ECO:0000313" key="2">
    <source>
        <dbReference type="EMBL" id="OGI95153.1"/>
    </source>
</evidence>
<evidence type="ECO:0000256" key="1">
    <source>
        <dbReference type="SAM" id="MobiDB-lite"/>
    </source>
</evidence>
<gene>
    <name evidence="2" type="ORF">A2917_00665</name>
</gene>